<dbReference type="PROSITE" id="PS50110">
    <property type="entry name" value="RESPONSE_REGULATORY"/>
    <property type="match status" value="1"/>
</dbReference>
<evidence type="ECO:0000313" key="9">
    <source>
        <dbReference type="EMBL" id="EDO28290.1"/>
    </source>
</evidence>
<evidence type="ECO:0000256" key="1">
    <source>
        <dbReference type="ARBA" id="ARBA00009023"/>
    </source>
</evidence>
<feature type="modified residue" description="4-aspartylphosphate" evidence="7">
    <location>
        <position position="56"/>
    </location>
</feature>
<organism evidence="9 10">
    <name type="scientific">Nematostella vectensis</name>
    <name type="common">Starlet sea anemone</name>
    <dbReference type="NCBI Taxonomy" id="45351"/>
    <lineage>
        <taxon>Eukaryota</taxon>
        <taxon>Metazoa</taxon>
        <taxon>Cnidaria</taxon>
        <taxon>Anthozoa</taxon>
        <taxon>Hexacorallia</taxon>
        <taxon>Actiniaria</taxon>
        <taxon>Edwardsiidae</taxon>
        <taxon>Nematostella</taxon>
    </lineage>
</organism>
<keyword evidence="2" id="KW-0813">Transport</keyword>
<feature type="domain" description="Response regulatory" evidence="8">
    <location>
        <begin position="7"/>
        <end position="121"/>
    </location>
</feature>
<proteinExistence type="inferred from homology"/>
<dbReference type="GO" id="GO:0055085">
    <property type="term" value="P:transmembrane transport"/>
    <property type="evidence" value="ECO:0007669"/>
    <property type="project" value="InterPro"/>
</dbReference>
<protein>
    <recommendedName>
        <fullName evidence="8">Response regulatory domain-containing protein</fullName>
    </recommendedName>
</protein>
<dbReference type="HOGENOM" id="CLU_579504_0_0_1"/>
<evidence type="ECO:0000256" key="3">
    <source>
        <dbReference type="ARBA" id="ARBA00022553"/>
    </source>
</evidence>
<dbReference type="InterPro" id="IPR038404">
    <property type="entry name" value="TRAP_DctP_sf"/>
</dbReference>
<evidence type="ECO:0000256" key="7">
    <source>
        <dbReference type="PROSITE-ProRule" id="PRU00169"/>
    </source>
</evidence>
<evidence type="ECO:0000256" key="6">
    <source>
        <dbReference type="ARBA" id="ARBA00023163"/>
    </source>
</evidence>
<dbReference type="AlphaFoldDB" id="A7T6W2"/>
<evidence type="ECO:0000256" key="5">
    <source>
        <dbReference type="ARBA" id="ARBA00023015"/>
    </source>
</evidence>
<dbReference type="SMART" id="SM00448">
    <property type="entry name" value="REC"/>
    <property type="match status" value="1"/>
</dbReference>
<name>A7T6W2_NEMVE</name>
<evidence type="ECO:0000313" key="10">
    <source>
        <dbReference type="Proteomes" id="UP000001593"/>
    </source>
</evidence>
<dbReference type="EMBL" id="DS471751">
    <property type="protein sequence ID" value="EDO28290.1"/>
    <property type="molecule type" value="Genomic_DNA"/>
</dbReference>
<dbReference type="Proteomes" id="UP000001593">
    <property type="component" value="Unassembled WGS sequence"/>
</dbReference>
<keyword evidence="6" id="KW-0804">Transcription</keyword>
<sequence length="472" mass="52131">MIDSRTQVLLIDDDPHLRQALSQTLDLAGLKVSSLADAHGVAARIERDWPGVVVSDIRMPGIDGLQLLQQLREQDPELPVLLITGHGDVPLAVQAMRAGAYDFLEKPFASDDLLDSVRRALALRRLVLDNRSLRMALADRHTLSARLVGQSPAMLRLREQIGALAGINSDVLILGETGAGRLDLSLFARLVALRRITLYKNKRKDSMFKLTAKALACALSLSIAGMAQAADPIVIKFSHVVADHTPKGQGAALFKKLAEERLGDKVKVEVYPNSSLFGDGKEMEALLLGDVQLIAPSLAKFEQYTKQIQVFDLPFLFKDMAAVDRFQLSPEGQALLKSMEDKNITGLAYWHNGLKQLSANKALREPKDARGLKFRVQASAVLEEQFKAVKANPRKMSFAEVYQGLQTGVVNGAENPYSNIYSQKMHEVQKFITESNHGVLDYMLITNTKFWNSLPADVRSELDKIIVEVTAE</sequence>
<dbReference type="InParanoid" id="A7T6W2"/>
<dbReference type="GO" id="GO:0000160">
    <property type="term" value="P:phosphorelay signal transduction system"/>
    <property type="evidence" value="ECO:0007669"/>
    <property type="project" value="InterPro"/>
</dbReference>
<reference evidence="9 10" key="1">
    <citation type="journal article" date="2007" name="Science">
        <title>Sea anemone genome reveals ancestral eumetazoan gene repertoire and genomic organization.</title>
        <authorList>
            <person name="Putnam N.H."/>
            <person name="Srivastava M."/>
            <person name="Hellsten U."/>
            <person name="Dirks B."/>
            <person name="Chapman J."/>
            <person name="Salamov A."/>
            <person name="Terry A."/>
            <person name="Shapiro H."/>
            <person name="Lindquist E."/>
            <person name="Kapitonov V.V."/>
            <person name="Jurka J."/>
            <person name="Genikhovich G."/>
            <person name="Grigoriev I.V."/>
            <person name="Lucas S.M."/>
            <person name="Steele R.E."/>
            <person name="Finnerty J.R."/>
            <person name="Technau U."/>
            <person name="Martindale M.Q."/>
            <person name="Rokhsar D.S."/>
        </authorList>
    </citation>
    <scope>NUCLEOTIDE SEQUENCE [LARGE SCALE GENOMIC DNA]</scope>
    <source>
        <strain evidence="10">CH2 X CH6</strain>
    </source>
</reference>
<dbReference type="Pfam" id="PF00072">
    <property type="entry name" value="Response_reg"/>
    <property type="match status" value="1"/>
</dbReference>
<dbReference type="Pfam" id="PF03480">
    <property type="entry name" value="DctP"/>
    <property type="match status" value="1"/>
</dbReference>
<dbReference type="CDD" id="cd17549">
    <property type="entry name" value="REC_DctD-like"/>
    <property type="match status" value="1"/>
</dbReference>
<dbReference type="Gene3D" id="3.40.50.2300">
    <property type="match status" value="1"/>
</dbReference>
<feature type="non-terminal residue" evidence="9">
    <location>
        <position position="1"/>
    </location>
</feature>
<dbReference type="Gene3D" id="3.40.190.170">
    <property type="entry name" value="Bacterial extracellular solute-binding protein, family 7"/>
    <property type="match status" value="1"/>
</dbReference>
<dbReference type="InterPro" id="IPR011006">
    <property type="entry name" value="CheY-like_superfamily"/>
</dbReference>
<dbReference type="PANTHER" id="PTHR33376:SF7">
    <property type="entry name" value="C4-DICARBOXYLATE-BINDING PROTEIN DCTB"/>
    <property type="match status" value="1"/>
</dbReference>
<keyword evidence="10" id="KW-1185">Reference proteome</keyword>
<evidence type="ECO:0000256" key="2">
    <source>
        <dbReference type="ARBA" id="ARBA00022448"/>
    </source>
</evidence>
<comment type="similarity">
    <text evidence="1">Belongs to the bacterial solute-binding protein 7 family.</text>
</comment>
<dbReference type="NCBIfam" id="NF037995">
    <property type="entry name" value="TRAP_S1"/>
    <property type="match status" value="1"/>
</dbReference>
<gene>
    <name evidence="9" type="ORF">NEMVEDRAFT_v1g223166</name>
</gene>
<keyword evidence="4" id="KW-0732">Signal</keyword>
<evidence type="ECO:0000259" key="8">
    <source>
        <dbReference type="PROSITE" id="PS50110"/>
    </source>
</evidence>
<dbReference type="PANTHER" id="PTHR33376">
    <property type="match status" value="1"/>
</dbReference>
<dbReference type="FunFam" id="3.40.50.2300:FF:000018">
    <property type="entry name" value="DNA-binding transcriptional regulator NtrC"/>
    <property type="match status" value="1"/>
</dbReference>
<dbReference type="InterPro" id="IPR001789">
    <property type="entry name" value="Sig_transdc_resp-reg_receiver"/>
</dbReference>
<keyword evidence="5" id="KW-0805">Transcription regulation</keyword>
<dbReference type="NCBIfam" id="TIGR00787">
    <property type="entry name" value="dctP"/>
    <property type="match status" value="1"/>
</dbReference>
<dbReference type="eggNOG" id="ENOG502TCBU">
    <property type="taxonomic scope" value="Eukaryota"/>
</dbReference>
<dbReference type="InterPro" id="IPR004682">
    <property type="entry name" value="TRAP_DctP"/>
</dbReference>
<dbReference type="PhylomeDB" id="A7T6W2"/>
<accession>A7T6W2</accession>
<evidence type="ECO:0000256" key="4">
    <source>
        <dbReference type="ARBA" id="ARBA00022729"/>
    </source>
</evidence>
<dbReference type="GO" id="GO:0015740">
    <property type="term" value="P:C4-dicarboxylate transport"/>
    <property type="evidence" value="ECO:0000318"/>
    <property type="project" value="GO_Central"/>
</dbReference>
<dbReference type="STRING" id="45351.A7T6W2"/>
<dbReference type="InterPro" id="IPR018389">
    <property type="entry name" value="DctP_fam"/>
</dbReference>
<keyword evidence="3 7" id="KW-0597">Phosphoprotein</keyword>
<dbReference type="SUPFAM" id="SSF52172">
    <property type="entry name" value="CheY-like"/>
    <property type="match status" value="1"/>
</dbReference>